<keyword evidence="10" id="KW-1185">Reference proteome</keyword>
<dbReference type="InterPro" id="IPR001962">
    <property type="entry name" value="Asn_synthase"/>
</dbReference>
<keyword evidence="4" id="KW-0547">Nucleotide-binding</keyword>
<evidence type="ECO:0000256" key="4">
    <source>
        <dbReference type="ARBA" id="ARBA00022741"/>
    </source>
</evidence>
<evidence type="ECO:0000256" key="1">
    <source>
        <dbReference type="ARBA" id="ARBA00005187"/>
    </source>
</evidence>
<evidence type="ECO:0000256" key="2">
    <source>
        <dbReference type="ARBA" id="ARBA00005752"/>
    </source>
</evidence>
<dbReference type="InterPro" id="IPR051786">
    <property type="entry name" value="ASN_synthetase/amidase"/>
</dbReference>
<evidence type="ECO:0000259" key="8">
    <source>
        <dbReference type="PROSITE" id="PS51278"/>
    </source>
</evidence>
<keyword evidence="6" id="KW-0315">Glutamine amidotransferase</keyword>
<dbReference type="SUPFAM" id="SSF52402">
    <property type="entry name" value="Adenine nucleotide alpha hydrolases-like"/>
    <property type="match status" value="1"/>
</dbReference>
<dbReference type="CDD" id="cd01991">
    <property type="entry name" value="Asn_synthase_B_C"/>
    <property type="match status" value="1"/>
</dbReference>
<dbReference type="SUPFAM" id="SSF56235">
    <property type="entry name" value="N-terminal nucleophile aminohydrolases (Ntn hydrolases)"/>
    <property type="match status" value="1"/>
</dbReference>
<dbReference type="NCBIfam" id="TIGR03108">
    <property type="entry name" value="eps_aminotran_1"/>
    <property type="match status" value="1"/>
</dbReference>
<dbReference type="Proteomes" id="UP001501757">
    <property type="component" value="Unassembled WGS sequence"/>
</dbReference>
<dbReference type="EC" id="6.3.5.4" evidence="3"/>
<dbReference type="InterPro" id="IPR017539">
    <property type="entry name" value="XrtA_amidotfase"/>
</dbReference>
<evidence type="ECO:0000256" key="5">
    <source>
        <dbReference type="ARBA" id="ARBA00022840"/>
    </source>
</evidence>
<dbReference type="Gene3D" id="3.60.20.10">
    <property type="entry name" value="Glutamine Phosphoribosylpyrophosphate, subunit 1, domain 1"/>
    <property type="match status" value="1"/>
</dbReference>
<dbReference type="PIRSF" id="PIRSF001589">
    <property type="entry name" value="Asn_synthetase_glu-h"/>
    <property type="match status" value="1"/>
</dbReference>
<evidence type="ECO:0000256" key="3">
    <source>
        <dbReference type="ARBA" id="ARBA00012737"/>
    </source>
</evidence>
<comment type="pathway">
    <text evidence="1">Amino-acid biosynthesis; L-asparagine biosynthesis; L-asparagine from L-aspartate (L-Gln route): step 1/1.</text>
</comment>
<evidence type="ECO:0000313" key="9">
    <source>
        <dbReference type="EMBL" id="GAA0369559.1"/>
    </source>
</evidence>
<gene>
    <name evidence="9" type="ORF">GCM10009092_37270</name>
</gene>
<name>A0ABN0XPI0_9ALTE</name>
<dbReference type="Pfam" id="PF13537">
    <property type="entry name" value="GATase_7"/>
    <property type="match status" value="1"/>
</dbReference>
<feature type="domain" description="Glutamine amidotransferase type-2" evidence="8">
    <location>
        <begin position="2"/>
        <end position="214"/>
    </location>
</feature>
<evidence type="ECO:0000256" key="6">
    <source>
        <dbReference type="ARBA" id="ARBA00022962"/>
    </source>
</evidence>
<organism evidence="9 10">
    <name type="scientific">Bowmanella denitrificans</name>
    <dbReference type="NCBI Taxonomy" id="366582"/>
    <lineage>
        <taxon>Bacteria</taxon>
        <taxon>Pseudomonadati</taxon>
        <taxon>Pseudomonadota</taxon>
        <taxon>Gammaproteobacteria</taxon>
        <taxon>Alteromonadales</taxon>
        <taxon>Alteromonadaceae</taxon>
        <taxon>Bowmanella</taxon>
    </lineage>
</organism>
<accession>A0ABN0XPI0</accession>
<sequence length="633" mass="72182">MCGIAGIMNLNDNTGPDPLILKRMNDIQQHRGPDAGDYFYDGCVGLAHRRLSIIDLEGSPQPMLSACRRACVVFNGEIYNFKSLHQELTAKGYKFNTLGDTETILNAYLEWGEDCVQHLRGMFAFAIWDREKQRLFMARDRIGIKPFFYSLLPSGEFLFGSELKVLTQHPLFNRRLRDSTIEDYFTFGYIPEPYTIYQNSFKLSPGHTLTLEKGMKVPVQKQYWDIPTDWQQPLQAAEVQEQLIERLKEAVDIRLVADVPLGAFLSGGVDSSGVVALMSQLQSDPVNTCAIGFDVKAFNETEFAQMVADRYQTNHRVETVSASDFDLIDKLAFLYDEPYADSSAIPTYRVCQLARKHVTVALSGDGGDELFAGYRRYKMHLQEEKFRNLLPLSMRKPLFGPLGSFYPKLDWAPKFLRGKTSFQSMAMDTVQGYHNSMSILRADERAILFSAEYRAGLNGYSSLEVFRRYSDKVKHLDAMKIAQYLDMKTYLVGDILTKVDRASMAHSLEVRVPILDHKFVEWAFRAPSDHNLYNGIGKYSFKKALEPHLPQDVLYRKKMGFAVPLADWFRGPLKERLYDGLLSKQMSESGYFSQTRLKGLIDEHIAGVRDNSAALWTLMMFESFLRQQMGVGA</sequence>
<comment type="similarity">
    <text evidence="2">Belongs to the asparagine synthetase family.</text>
</comment>
<dbReference type="RefSeq" id="WP_343847000.1">
    <property type="nucleotide sequence ID" value="NZ_BAAAEI010000023.1"/>
</dbReference>
<dbReference type="InterPro" id="IPR014729">
    <property type="entry name" value="Rossmann-like_a/b/a_fold"/>
</dbReference>
<dbReference type="PANTHER" id="PTHR43284">
    <property type="entry name" value="ASPARAGINE SYNTHETASE (GLUTAMINE-HYDROLYZING)"/>
    <property type="match status" value="1"/>
</dbReference>
<comment type="catalytic activity">
    <reaction evidence="7">
        <text>L-aspartate + L-glutamine + ATP + H2O = L-asparagine + L-glutamate + AMP + diphosphate + H(+)</text>
        <dbReference type="Rhea" id="RHEA:12228"/>
        <dbReference type="ChEBI" id="CHEBI:15377"/>
        <dbReference type="ChEBI" id="CHEBI:15378"/>
        <dbReference type="ChEBI" id="CHEBI:29985"/>
        <dbReference type="ChEBI" id="CHEBI:29991"/>
        <dbReference type="ChEBI" id="CHEBI:30616"/>
        <dbReference type="ChEBI" id="CHEBI:33019"/>
        <dbReference type="ChEBI" id="CHEBI:58048"/>
        <dbReference type="ChEBI" id="CHEBI:58359"/>
        <dbReference type="ChEBI" id="CHEBI:456215"/>
        <dbReference type="EC" id="6.3.5.4"/>
    </reaction>
</comment>
<dbReference type="PANTHER" id="PTHR43284:SF1">
    <property type="entry name" value="ASPARAGINE SYNTHETASE"/>
    <property type="match status" value="1"/>
</dbReference>
<dbReference type="EMBL" id="BAAAEI010000023">
    <property type="protein sequence ID" value="GAA0369559.1"/>
    <property type="molecule type" value="Genomic_DNA"/>
</dbReference>
<dbReference type="InterPro" id="IPR033738">
    <property type="entry name" value="AsnB_N"/>
</dbReference>
<dbReference type="InterPro" id="IPR017932">
    <property type="entry name" value="GATase_2_dom"/>
</dbReference>
<comment type="caution">
    <text evidence="9">The sequence shown here is derived from an EMBL/GenBank/DDBJ whole genome shotgun (WGS) entry which is preliminary data.</text>
</comment>
<dbReference type="CDD" id="cd00712">
    <property type="entry name" value="AsnB"/>
    <property type="match status" value="1"/>
</dbReference>
<dbReference type="Gene3D" id="3.40.50.620">
    <property type="entry name" value="HUPs"/>
    <property type="match status" value="2"/>
</dbReference>
<dbReference type="Pfam" id="PF00733">
    <property type="entry name" value="Asn_synthase"/>
    <property type="match status" value="1"/>
</dbReference>
<keyword evidence="5" id="KW-0067">ATP-binding</keyword>
<dbReference type="NCBIfam" id="TIGR01536">
    <property type="entry name" value="asn_synth_AEB"/>
    <property type="match status" value="1"/>
</dbReference>
<evidence type="ECO:0000313" key="10">
    <source>
        <dbReference type="Proteomes" id="UP001501757"/>
    </source>
</evidence>
<dbReference type="InterPro" id="IPR029055">
    <property type="entry name" value="Ntn_hydrolases_N"/>
</dbReference>
<proteinExistence type="inferred from homology"/>
<dbReference type="InterPro" id="IPR006426">
    <property type="entry name" value="Asn_synth_AEB"/>
</dbReference>
<protein>
    <recommendedName>
        <fullName evidence="3">asparagine synthase (glutamine-hydrolyzing)</fullName>
        <ecNumber evidence="3">6.3.5.4</ecNumber>
    </recommendedName>
</protein>
<dbReference type="PROSITE" id="PS51278">
    <property type="entry name" value="GATASE_TYPE_2"/>
    <property type="match status" value="1"/>
</dbReference>
<evidence type="ECO:0000256" key="7">
    <source>
        <dbReference type="ARBA" id="ARBA00048741"/>
    </source>
</evidence>
<reference evidence="9 10" key="1">
    <citation type="journal article" date="2019" name="Int. J. Syst. Evol. Microbiol.">
        <title>The Global Catalogue of Microorganisms (GCM) 10K type strain sequencing project: providing services to taxonomists for standard genome sequencing and annotation.</title>
        <authorList>
            <consortium name="The Broad Institute Genomics Platform"/>
            <consortium name="The Broad Institute Genome Sequencing Center for Infectious Disease"/>
            <person name="Wu L."/>
            <person name="Ma J."/>
        </authorList>
    </citation>
    <scope>NUCLEOTIDE SEQUENCE [LARGE SCALE GENOMIC DNA]</scope>
    <source>
        <strain evidence="9 10">JCM 13378</strain>
    </source>
</reference>